<organism evidence="3 4">
    <name type="scientific">Exophiala dermatitidis</name>
    <name type="common">Black yeast-like fungus</name>
    <name type="synonym">Wangiella dermatitidis</name>
    <dbReference type="NCBI Taxonomy" id="5970"/>
    <lineage>
        <taxon>Eukaryota</taxon>
        <taxon>Fungi</taxon>
        <taxon>Dikarya</taxon>
        <taxon>Ascomycota</taxon>
        <taxon>Pezizomycotina</taxon>
        <taxon>Eurotiomycetes</taxon>
        <taxon>Chaetothyriomycetidae</taxon>
        <taxon>Chaetothyriales</taxon>
        <taxon>Herpotrichiellaceae</taxon>
        <taxon>Exophiala</taxon>
    </lineage>
</organism>
<evidence type="ECO:0000256" key="1">
    <source>
        <dbReference type="SAM" id="MobiDB-lite"/>
    </source>
</evidence>
<dbReference type="CDD" id="cd00167">
    <property type="entry name" value="SANT"/>
    <property type="match status" value="1"/>
</dbReference>
<dbReference type="PROSITE" id="PS50090">
    <property type="entry name" value="MYB_LIKE"/>
    <property type="match status" value="1"/>
</dbReference>
<dbReference type="Pfam" id="PF13921">
    <property type="entry name" value="Myb_DNA-bind_6"/>
    <property type="match status" value="1"/>
</dbReference>
<dbReference type="EMBL" id="JAJGCB010000002">
    <property type="protein sequence ID" value="KAJ8994378.1"/>
    <property type="molecule type" value="Genomic_DNA"/>
</dbReference>
<feature type="domain" description="Myb-like" evidence="2">
    <location>
        <begin position="68"/>
        <end position="111"/>
    </location>
</feature>
<dbReference type="Proteomes" id="UP001161757">
    <property type="component" value="Unassembled WGS sequence"/>
</dbReference>
<dbReference type="InterPro" id="IPR009057">
    <property type="entry name" value="Homeodomain-like_sf"/>
</dbReference>
<accession>A0AAN6IY57</accession>
<dbReference type="SUPFAM" id="SSF46689">
    <property type="entry name" value="Homeodomain-like"/>
    <property type="match status" value="1"/>
</dbReference>
<reference evidence="3" key="1">
    <citation type="submission" date="2023-01" db="EMBL/GenBank/DDBJ databases">
        <title>Exophiala dermititidis isolated from Cystic Fibrosis Patient.</title>
        <authorList>
            <person name="Kurbessoian T."/>
            <person name="Crocker A."/>
            <person name="Murante D."/>
            <person name="Hogan D.A."/>
            <person name="Stajich J.E."/>
        </authorList>
    </citation>
    <scope>NUCLEOTIDE SEQUENCE</scope>
    <source>
        <strain evidence="3">Ex8</strain>
    </source>
</reference>
<feature type="region of interest" description="Disordered" evidence="1">
    <location>
        <begin position="168"/>
        <end position="206"/>
    </location>
</feature>
<feature type="compositionally biased region" description="Polar residues" evidence="1">
    <location>
        <begin position="177"/>
        <end position="195"/>
    </location>
</feature>
<evidence type="ECO:0000259" key="2">
    <source>
        <dbReference type="PROSITE" id="PS50090"/>
    </source>
</evidence>
<dbReference type="AlphaFoldDB" id="A0AAN6IY57"/>
<dbReference type="InterPro" id="IPR001005">
    <property type="entry name" value="SANT/Myb"/>
</dbReference>
<sequence length="256" mass="29220">MVTNMAAWPQNQPGASMAWPDHHLQYHHQQPMMQSYMSGQAVRPPHHSMPMHQVLQPEPVPRPGQSLPWTPEEDNALLEAKSRDMSWDEIHTQYFPNKTGNACRKRHERLQQKARGHWDEARIQRVVTCYNKHRERFWRGVGEQVGERWDEVEKMILQQGFRRLGIARPRHIRNRSRASSGQTAPPESEHVSSSNDEYENADDSGIGLGQAVGHCRRASEIGLATLQQQHSLPGLGHILSDSPTAYKTDGGYQYTG</sequence>
<name>A0AAN6IY57_EXODE</name>
<proteinExistence type="predicted"/>
<feature type="region of interest" description="Disordered" evidence="1">
    <location>
        <begin position="233"/>
        <end position="256"/>
    </location>
</feature>
<gene>
    <name evidence="3" type="ORF">HRR80_001097</name>
</gene>
<evidence type="ECO:0000313" key="3">
    <source>
        <dbReference type="EMBL" id="KAJ8994378.1"/>
    </source>
</evidence>
<comment type="caution">
    <text evidence="3">The sequence shown here is derived from an EMBL/GenBank/DDBJ whole genome shotgun (WGS) entry which is preliminary data.</text>
</comment>
<protein>
    <recommendedName>
        <fullName evidence="2">Myb-like domain-containing protein</fullName>
    </recommendedName>
</protein>
<evidence type="ECO:0000313" key="4">
    <source>
        <dbReference type="Proteomes" id="UP001161757"/>
    </source>
</evidence>
<dbReference type="Gene3D" id="1.10.10.60">
    <property type="entry name" value="Homeodomain-like"/>
    <property type="match status" value="1"/>
</dbReference>